<name>F0J9S0_AMBVA</name>
<sequence length="113" mass="13326">MAAGRFFFFFWKKLRLVPARYSDQKLYWQNFDEYLIHFQVLQRTSRSRCQTIGSSIWLAVPRGCSGGTMPMSDHWRCRWPPSNPPSAFDTNARIRLRSMLNCLEVACTFLPAW</sequence>
<proteinExistence type="evidence at transcript level"/>
<reference evidence="1" key="1">
    <citation type="journal article" date="2011" name="BMC Genomics">
        <title>A further insight into the sialome of the tropical bont tick, Amblyomma variegatum.</title>
        <authorList>
            <person name="Ribeiro J.M."/>
            <person name="Anderson J.M."/>
            <person name="Manoukis N.C."/>
            <person name="Meng Z."/>
            <person name="Francishetti I.M."/>
        </authorList>
    </citation>
    <scope>NUCLEOTIDE SEQUENCE</scope>
    <source>
        <strain evidence="1">Amb_var-1025</strain>
        <tissue evidence="1">Salivary gland</tissue>
    </source>
</reference>
<dbReference type="EMBL" id="BK007621">
    <property type="protein sequence ID" value="DAA34597.1"/>
    <property type="molecule type" value="mRNA"/>
</dbReference>
<evidence type="ECO:0000313" key="1">
    <source>
        <dbReference type="EMBL" id="DAA34597.1"/>
    </source>
</evidence>
<protein>
    <submittedName>
        <fullName evidence="1">Hypothetical secreted protein 1025</fullName>
    </submittedName>
</protein>
<dbReference type="AlphaFoldDB" id="F0J9S0"/>
<organism evidence="1">
    <name type="scientific">Amblyomma variegatum</name>
    <name type="common">Tropical bont tick</name>
    <dbReference type="NCBI Taxonomy" id="34610"/>
    <lineage>
        <taxon>Eukaryota</taxon>
        <taxon>Metazoa</taxon>
        <taxon>Ecdysozoa</taxon>
        <taxon>Arthropoda</taxon>
        <taxon>Chelicerata</taxon>
        <taxon>Arachnida</taxon>
        <taxon>Acari</taxon>
        <taxon>Parasitiformes</taxon>
        <taxon>Ixodida</taxon>
        <taxon>Ixodoidea</taxon>
        <taxon>Ixodidae</taxon>
        <taxon>Amblyomminae</taxon>
        <taxon>Amblyomma</taxon>
    </lineage>
</organism>
<accession>F0J9S0</accession>